<feature type="region of interest" description="Disordered" evidence="1">
    <location>
        <begin position="272"/>
        <end position="331"/>
    </location>
</feature>
<feature type="compositionally biased region" description="Basic residues" evidence="1">
    <location>
        <begin position="322"/>
        <end position="331"/>
    </location>
</feature>
<organism evidence="2 3">
    <name type="scientific">Tanacetum coccineum</name>
    <dbReference type="NCBI Taxonomy" id="301880"/>
    <lineage>
        <taxon>Eukaryota</taxon>
        <taxon>Viridiplantae</taxon>
        <taxon>Streptophyta</taxon>
        <taxon>Embryophyta</taxon>
        <taxon>Tracheophyta</taxon>
        <taxon>Spermatophyta</taxon>
        <taxon>Magnoliopsida</taxon>
        <taxon>eudicotyledons</taxon>
        <taxon>Gunneridae</taxon>
        <taxon>Pentapetalae</taxon>
        <taxon>asterids</taxon>
        <taxon>campanulids</taxon>
        <taxon>Asterales</taxon>
        <taxon>Asteraceae</taxon>
        <taxon>Asteroideae</taxon>
        <taxon>Anthemideae</taxon>
        <taxon>Anthemidinae</taxon>
        <taxon>Tanacetum</taxon>
    </lineage>
</organism>
<evidence type="ECO:0000313" key="3">
    <source>
        <dbReference type="Proteomes" id="UP001151760"/>
    </source>
</evidence>
<name>A0ABQ5FXN6_9ASTR</name>
<sequence length="331" mass="37387">MKELVTNQRFPMYPNTDQRVKKNPRLSVKERMRKKMRIMKVMMTMMMKTMIKRMTAKELNQMMKEMILFTQPFSTPPDYELTEEDVNQEDDDTMGEDQEDEENEELYGDLNLNLDRQDAEMTDAQTNQETKEAHMTLTTEPLVVQQQSSSVSSDLVAKFINSSPDTGIDSILNPNVAVSVTPSSDTTIPQPPIPIIQPQQQTDDSTTTTTIPTTTQGVSKTDFDSYVKANDAVMRNMQNQNQVLQTQGQNLQTQLNNLATSNQRLESMLVEREPEVTKDTMPPTNNGSTEDVPPPVVPIVHHESISEPVNAPVSAVKDPNKKAHPISFKKK</sequence>
<reference evidence="2" key="1">
    <citation type="journal article" date="2022" name="Int. J. Mol. Sci.">
        <title>Draft Genome of Tanacetum Coccineum: Genomic Comparison of Closely Related Tanacetum-Family Plants.</title>
        <authorList>
            <person name="Yamashiro T."/>
            <person name="Shiraishi A."/>
            <person name="Nakayama K."/>
            <person name="Satake H."/>
        </authorList>
    </citation>
    <scope>NUCLEOTIDE SEQUENCE</scope>
</reference>
<evidence type="ECO:0000256" key="1">
    <source>
        <dbReference type="SAM" id="MobiDB-lite"/>
    </source>
</evidence>
<reference evidence="2" key="2">
    <citation type="submission" date="2022-01" db="EMBL/GenBank/DDBJ databases">
        <authorList>
            <person name="Yamashiro T."/>
            <person name="Shiraishi A."/>
            <person name="Satake H."/>
            <person name="Nakayama K."/>
        </authorList>
    </citation>
    <scope>NUCLEOTIDE SEQUENCE</scope>
</reference>
<feature type="compositionally biased region" description="Low complexity" evidence="1">
    <location>
        <begin position="196"/>
        <end position="216"/>
    </location>
</feature>
<proteinExistence type="predicted"/>
<comment type="caution">
    <text evidence="2">The sequence shown here is derived from an EMBL/GenBank/DDBJ whole genome shotgun (WGS) entry which is preliminary data.</text>
</comment>
<gene>
    <name evidence="2" type="ORF">Tco_1019544</name>
</gene>
<dbReference type="Proteomes" id="UP001151760">
    <property type="component" value="Unassembled WGS sequence"/>
</dbReference>
<evidence type="ECO:0000313" key="2">
    <source>
        <dbReference type="EMBL" id="GJT68064.1"/>
    </source>
</evidence>
<protein>
    <submittedName>
        <fullName evidence="2">Uncharacterized protein</fullName>
    </submittedName>
</protein>
<accession>A0ABQ5FXN6</accession>
<keyword evidence="3" id="KW-1185">Reference proteome</keyword>
<dbReference type="EMBL" id="BQNB010017865">
    <property type="protein sequence ID" value="GJT68064.1"/>
    <property type="molecule type" value="Genomic_DNA"/>
</dbReference>
<feature type="region of interest" description="Disordered" evidence="1">
    <location>
        <begin position="182"/>
        <end position="216"/>
    </location>
</feature>